<dbReference type="SUPFAM" id="SSF46626">
    <property type="entry name" value="Cytochrome c"/>
    <property type="match status" value="1"/>
</dbReference>
<dbReference type="GO" id="GO:0004130">
    <property type="term" value="F:cytochrome-c peroxidase activity"/>
    <property type="evidence" value="ECO:0007669"/>
    <property type="project" value="TreeGrafter"/>
</dbReference>
<comment type="subcellular location">
    <subcellularLocation>
        <location evidence="1">Cell envelope</location>
    </subcellularLocation>
</comment>
<evidence type="ECO:0000313" key="10">
    <source>
        <dbReference type="Proteomes" id="UP000218113"/>
    </source>
</evidence>
<dbReference type="GO" id="GO:0046872">
    <property type="term" value="F:metal ion binding"/>
    <property type="evidence" value="ECO:0007669"/>
    <property type="project" value="UniProtKB-KW"/>
</dbReference>
<evidence type="ECO:0000256" key="4">
    <source>
        <dbReference type="ARBA" id="ARBA00022729"/>
    </source>
</evidence>
<gene>
    <name evidence="9" type="ORF">COB67_06175</name>
</gene>
<dbReference type="Gene3D" id="1.10.760.10">
    <property type="entry name" value="Cytochrome c-like domain"/>
    <property type="match status" value="1"/>
</dbReference>
<accession>A0A2A4T674</accession>
<keyword evidence="3 7" id="KW-0479">Metal-binding</keyword>
<proteinExistence type="predicted"/>
<evidence type="ECO:0000256" key="5">
    <source>
        <dbReference type="ARBA" id="ARBA00023002"/>
    </source>
</evidence>
<dbReference type="GO" id="GO:0030313">
    <property type="term" value="C:cell envelope"/>
    <property type="evidence" value="ECO:0007669"/>
    <property type="project" value="UniProtKB-SubCell"/>
</dbReference>
<evidence type="ECO:0000259" key="8">
    <source>
        <dbReference type="PROSITE" id="PS51007"/>
    </source>
</evidence>
<dbReference type="InterPro" id="IPR051395">
    <property type="entry name" value="Cytochrome_c_Peroxidase/MauG"/>
</dbReference>
<dbReference type="PROSITE" id="PS51007">
    <property type="entry name" value="CYTC"/>
    <property type="match status" value="1"/>
</dbReference>
<feature type="domain" description="Cytochrome c" evidence="8">
    <location>
        <begin position="63"/>
        <end position="182"/>
    </location>
</feature>
<dbReference type="PANTHER" id="PTHR30600:SF10">
    <property type="entry name" value="BLL6722 PROTEIN"/>
    <property type="match status" value="1"/>
</dbReference>
<evidence type="ECO:0000256" key="6">
    <source>
        <dbReference type="ARBA" id="ARBA00023004"/>
    </source>
</evidence>
<reference evidence="10" key="1">
    <citation type="submission" date="2017-08" db="EMBL/GenBank/DDBJ databases">
        <title>A dynamic microbial community with high functional redundancy inhabits the cold, oxic subseafloor aquifer.</title>
        <authorList>
            <person name="Tully B.J."/>
            <person name="Wheat C.G."/>
            <person name="Glazer B.T."/>
            <person name="Huber J.A."/>
        </authorList>
    </citation>
    <scope>NUCLEOTIDE SEQUENCE [LARGE SCALE GENOMIC DNA]</scope>
</reference>
<keyword evidence="4" id="KW-0732">Signal</keyword>
<evidence type="ECO:0000256" key="1">
    <source>
        <dbReference type="ARBA" id="ARBA00004196"/>
    </source>
</evidence>
<keyword evidence="5" id="KW-0560">Oxidoreductase</keyword>
<evidence type="ECO:0000256" key="2">
    <source>
        <dbReference type="ARBA" id="ARBA00022617"/>
    </source>
</evidence>
<comment type="caution">
    <text evidence="9">The sequence shown here is derived from an EMBL/GenBank/DDBJ whole genome shotgun (WGS) entry which is preliminary data.</text>
</comment>
<organism evidence="9 10">
    <name type="scientific">SAR324 cluster bacterium</name>
    <dbReference type="NCBI Taxonomy" id="2024889"/>
    <lineage>
        <taxon>Bacteria</taxon>
        <taxon>Deltaproteobacteria</taxon>
        <taxon>SAR324 cluster</taxon>
    </lineage>
</organism>
<evidence type="ECO:0000256" key="3">
    <source>
        <dbReference type="ARBA" id="ARBA00022723"/>
    </source>
</evidence>
<dbReference type="InterPro" id="IPR009056">
    <property type="entry name" value="Cyt_c-like_dom"/>
</dbReference>
<dbReference type="AlphaFoldDB" id="A0A2A4T674"/>
<keyword evidence="2 7" id="KW-0349">Heme</keyword>
<dbReference type="GO" id="GO:0009055">
    <property type="term" value="F:electron transfer activity"/>
    <property type="evidence" value="ECO:0007669"/>
    <property type="project" value="InterPro"/>
</dbReference>
<sequence length="193" mass="21280">MDELLPRLRSVPYYQRRFAALFPDAGLTAQTLALAIAAFERNIISTNSPFDRYLQGNLAAMDQSAIQGMRLFEGKARCVLCHGGSNFTDNGFHNIGINNGDQGRSKIQAGSINYGAFKTPGLRNVILTGPYMHDGSLQSLEAVIRYYNTGGNMARNLDPLMQPLKLTEEEVFDLLAFLGSINNPVTIQRPQIP</sequence>
<evidence type="ECO:0000256" key="7">
    <source>
        <dbReference type="PROSITE-ProRule" id="PRU00433"/>
    </source>
</evidence>
<dbReference type="EMBL" id="NVSR01000032">
    <property type="protein sequence ID" value="PCI28507.1"/>
    <property type="molecule type" value="Genomic_DNA"/>
</dbReference>
<name>A0A2A4T674_9DELT</name>
<dbReference type="GO" id="GO:0020037">
    <property type="term" value="F:heme binding"/>
    <property type="evidence" value="ECO:0007669"/>
    <property type="project" value="InterPro"/>
</dbReference>
<dbReference type="InterPro" id="IPR004852">
    <property type="entry name" value="Di-haem_cyt_c_peroxidsae"/>
</dbReference>
<dbReference type="InterPro" id="IPR036909">
    <property type="entry name" value="Cyt_c-like_dom_sf"/>
</dbReference>
<evidence type="ECO:0000313" key="9">
    <source>
        <dbReference type="EMBL" id="PCI28507.1"/>
    </source>
</evidence>
<dbReference type="Pfam" id="PF03150">
    <property type="entry name" value="CCP_MauG"/>
    <property type="match status" value="1"/>
</dbReference>
<protein>
    <recommendedName>
        <fullName evidence="8">Cytochrome c domain-containing protein</fullName>
    </recommendedName>
</protein>
<keyword evidence="6 7" id="KW-0408">Iron</keyword>
<dbReference type="PANTHER" id="PTHR30600">
    <property type="entry name" value="CYTOCHROME C PEROXIDASE-RELATED"/>
    <property type="match status" value="1"/>
</dbReference>
<dbReference type="Proteomes" id="UP000218113">
    <property type="component" value="Unassembled WGS sequence"/>
</dbReference>